<keyword evidence="2" id="KW-1185">Reference proteome</keyword>
<gene>
    <name evidence="1" type="ORF">ACFQ3L_09875</name>
</gene>
<name>A0ABW4BA44_9LACO</name>
<evidence type="ECO:0000313" key="1">
    <source>
        <dbReference type="EMBL" id="MFD1393872.1"/>
    </source>
</evidence>
<proteinExistence type="predicted"/>
<sequence length="499" mass="55934">MAQTVPTSQRPEVQPFYRSADYRDLTRVLTAGAIAKLIDLFGMLQATRHQQVTPQQWTAKAVEQTLEDVWENANTKAQAQAFEDLFIVSSLLVLDLAKRGATKDNVNQMAAMFDMLAAITSTEDDPNGEWADDPVDADDDDYYYEGESPYDRPGLAYWQERTLDDITDYMREWVHEFRASPEWAQVPQPVDEVVMARFALTLTEQAYNDYRKTPKTWSKAVLTAILDAAFVAPADLDEQSARWVAPSFQAFMVFLKRRHYLRPEVADRYAKWIAASAPVLIRAAATPEHRRPMKNVALAMQQANVDVTDEKAVAAFMPLYNQTTALQRLLADQDYAAADVYFPPALPAGGKHVERFAGRKWVKAWATRLHAEGLELARRLWSDPASDALRRAVPQAIAVQTIVDVYDDLYAEKLLTPKHWQPADFAEAVAKLKKRRQGAALTQALLALGALLEALTQAGQVRPETAAAMLKVITEATPKHGGKVISLKQARKLRSNGHR</sequence>
<accession>A0ABW4BA44</accession>
<dbReference type="Proteomes" id="UP001597249">
    <property type="component" value="Unassembled WGS sequence"/>
</dbReference>
<protein>
    <submittedName>
        <fullName evidence="1">Uncharacterized protein</fullName>
    </submittedName>
</protein>
<dbReference type="RefSeq" id="WP_125585648.1">
    <property type="nucleotide sequence ID" value="NZ_JBHTMO010000035.1"/>
</dbReference>
<comment type="caution">
    <text evidence="1">The sequence shown here is derived from an EMBL/GenBank/DDBJ whole genome shotgun (WGS) entry which is preliminary data.</text>
</comment>
<reference evidence="2" key="1">
    <citation type="journal article" date="2019" name="Int. J. Syst. Evol. Microbiol.">
        <title>The Global Catalogue of Microorganisms (GCM) 10K type strain sequencing project: providing services to taxonomists for standard genome sequencing and annotation.</title>
        <authorList>
            <consortium name="The Broad Institute Genomics Platform"/>
            <consortium name="The Broad Institute Genome Sequencing Center for Infectious Disease"/>
            <person name="Wu L."/>
            <person name="Ma J."/>
        </authorList>
    </citation>
    <scope>NUCLEOTIDE SEQUENCE [LARGE SCALE GENOMIC DNA]</scope>
    <source>
        <strain evidence="2">CCM 8911</strain>
    </source>
</reference>
<dbReference type="EMBL" id="JBHTMO010000035">
    <property type="protein sequence ID" value="MFD1393872.1"/>
    <property type="molecule type" value="Genomic_DNA"/>
</dbReference>
<evidence type="ECO:0000313" key="2">
    <source>
        <dbReference type="Proteomes" id="UP001597249"/>
    </source>
</evidence>
<organism evidence="1 2">
    <name type="scientific">Lacticaseibacillus jixianensis</name>
    <dbReference type="NCBI Taxonomy" id="2486012"/>
    <lineage>
        <taxon>Bacteria</taxon>
        <taxon>Bacillati</taxon>
        <taxon>Bacillota</taxon>
        <taxon>Bacilli</taxon>
        <taxon>Lactobacillales</taxon>
        <taxon>Lactobacillaceae</taxon>
        <taxon>Lacticaseibacillus</taxon>
    </lineage>
</organism>